<evidence type="ECO:0000313" key="11">
    <source>
        <dbReference type="EMBL" id="JAP58082.1"/>
    </source>
</evidence>
<reference evidence="11" key="1">
    <citation type="submission" date="2016-01" db="EMBL/GenBank/DDBJ databases">
        <title>Reference transcriptome for the parasite Schistocephalus solidus: insights into the molecular evolution of parasitism.</title>
        <authorList>
            <person name="Hebert F.O."/>
            <person name="Grambauer S."/>
            <person name="Barber I."/>
            <person name="Landry C.R."/>
            <person name="Aubin-Horth N."/>
        </authorList>
    </citation>
    <scope>NUCLEOTIDE SEQUENCE</scope>
</reference>
<dbReference type="UniPathway" id="UPA00232"/>
<evidence type="ECO:0000256" key="2">
    <source>
        <dbReference type="ARBA" id="ARBA00004749"/>
    </source>
</evidence>
<comment type="subcellular location">
    <subcellularLocation>
        <location evidence="1 8">Mitochondrion</location>
    </subcellularLocation>
</comment>
<dbReference type="GO" id="GO:0008289">
    <property type="term" value="F:lipid binding"/>
    <property type="evidence" value="ECO:0007669"/>
    <property type="project" value="UniProtKB-UniRule"/>
</dbReference>
<feature type="domain" description="COQ9 C-terminal" evidence="9">
    <location>
        <begin position="220"/>
        <end position="287"/>
    </location>
</feature>
<keyword evidence="11" id="KW-0830">Ubiquinone</keyword>
<dbReference type="NCBIfam" id="TIGR02396">
    <property type="entry name" value="diverge_rpsU"/>
    <property type="match status" value="1"/>
</dbReference>
<sequence>MFRTQFTISAPLRRILRSALPGRTSRRLSVCAGRSTISFPQRPPMTSFTRTVSTAGNGVISSDSEYSSSSDSNFTVESEDLETLCEKALDAAIQFVPQYGWTREALEAACSAENLPPGLHSLAMPRGGIDLVTHFYECQNHLLAEELARWRAEEPESATSSSRTVAPNSFGFKAPPPFATKAETDAFLRRAIQYRLRSIEKVLPYWPQAMGLLSLPQNVPAAIALEAQLVDEIWAQAGDRSVDMNWYAKRLGLAYVYKLTELFFIQDKSPDHTESWTFLDRRITDLRCMKEAKLKGVANMLREGVLAAGYVTSNILGWNVKK</sequence>
<dbReference type="AlphaFoldDB" id="A0A0X3QB85"/>
<gene>
    <name evidence="11" type="primary">COQ9</name>
    <name evidence="11" type="ORF">TR142293</name>
</gene>
<evidence type="ECO:0000259" key="9">
    <source>
        <dbReference type="Pfam" id="PF08511"/>
    </source>
</evidence>
<organism evidence="11">
    <name type="scientific">Schistocephalus solidus</name>
    <name type="common">Tapeworm</name>
    <dbReference type="NCBI Taxonomy" id="70667"/>
    <lineage>
        <taxon>Eukaryota</taxon>
        <taxon>Metazoa</taxon>
        <taxon>Spiralia</taxon>
        <taxon>Lophotrochozoa</taxon>
        <taxon>Platyhelminthes</taxon>
        <taxon>Cestoda</taxon>
        <taxon>Eucestoda</taxon>
        <taxon>Diphyllobothriidea</taxon>
        <taxon>Diphyllobothriidae</taxon>
        <taxon>Schistocephalus</taxon>
    </lineage>
</organism>
<dbReference type="GO" id="GO:0005743">
    <property type="term" value="C:mitochondrial inner membrane"/>
    <property type="evidence" value="ECO:0007669"/>
    <property type="project" value="TreeGrafter"/>
</dbReference>
<keyword evidence="4 8" id="KW-0831">Ubiquinone biosynthesis</keyword>
<comment type="function">
    <text evidence="8">Membrane-associated protein that warps the membrane surface to access and bind aromatic isoprenes with high specificity, including ubiquinone (CoQ) isoprene intermediates and presents them directly to Coq7, therefore facilitating the Coq7-mediated hydroxylase step. Participates in the biosynthesis of coenzyme Q, also named ubiquinone, an essential lipid-soluble electron transporter for aerobic cellular respiration.</text>
</comment>
<name>A0A0X3QB85_SCHSO</name>
<dbReference type="PANTHER" id="PTHR21427:SF19">
    <property type="entry name" value="UBIQUINONE BIOSYNTHESIS PROTEIN COQ9, MITOCHONDRIAL"/>
    <property type="match status" value="1"/>
</dbReference>
<evidence type="ECO:0000256" key="3">
    <source>
        <dbReference type="ARBA" id="ARBA00010766"/>
    </source>
</evidence>
<evidence type="ECO:0000256" key="6">
    <source>
        <dbReference type="ARBA" id="ARBA00023121"/>
    </source>
</evidence>
<keyword evidence="5" id="KW-0809">Transit peptide</keyword>
<dbReference type="FunFam" id="1.10.357.10:FF:000004">
    <property type="entry name" value="Ubiquinone biosynthesis protein COQ9, mitochondrial"/>
    <property type="match status" value="1"/>
</dbReference>
<dbReference type="PANTHER" id="PTHR21427">
    <property type="entry name" value="UBIQUINONE BIOSYNTHESIS PROTEIN COQ9, MITOCHONDRIAL"/>
    <property type="match status" value="1"/>
</dbReference>
<evidence type="ECO:0000256" key="4">
    <source>
        <dbReference type="ARBA" id="ARBA00022688"/>
    </source>
</evidence>
<dbReference type="EMBL" id="GEEE01005143">
    <property type="protein sequence ID" value="JAP58082.1"/>
    <property type="molecule type" value="Transcribed_RNA"/>
</dbReference>
<keyword evidence="7 8" id="KW-0496">Mitochondrion</keyword>
<evidence type="ECO:0000259" key="10">
    <source>
        <dbReference type="Pfam" id="PF21392"/>
    </source>
</evidence>
<evidence type="ECO:0000256" key="1">
    <source>
        <dbReference type="ARBA" id="ARBA00004173"/>
    </source>
</evidence>
<evidence type="ECO:0000256" key="7">
    <source>
        <dbReference type="ARBA" id="ARBA00023128"/>
    </source>
</evidence>
<feature type="domain" description="Ubiquinone biosynthesis protein COQ9 HTH" evidence="10">
    <location>
        <begin position="84"/>
        <end position="106"/>
    </location>
</feature>
<dbReference type="Gene3D" id="1.10.357.10">
    <property type="entry name" value="Tetracycline Repressor, domain 2"/>
    <property type="match status" value="1"/>
</dbReference>
<dbReference type="GO" id="GO:0006744">
    <property type="term" value="P:ubiquinone biosynthetic process"/>
    <property type="evidence" value="ECO:0007669"/>
    <property type="project" value="UniProtKB-UniRule"/>
</dbReference>
<protein>
    <recommendedName>
        <fullName evidence="8">Ubiquinone biosynthesis protein</fullName>
    </recommendedName>
</protein>
<comment type="similarity">
    <text evidence="3 8">Belongs to the COQ9 family.</text>
</comment>
<dbReference type="InterPro" id="IPR012762">
    <property type="entry name" value="Ubiq_biosynth_COQ9"/>
</dbReference>
<evidence type="ECO:0000256" key="8">
    <source>
        <dbReference type="RuleBase" id="RU366063"/>
    </source>
</evidence>
<accession>A0A0X3QB85</accession>
<evidence type="ECO:0000256" key="5">
    <source>
        <dbReference type="ARBA" id="ARBA00022946"/>
    </source>
</evidence>
<dbReference type="Pfam" id="PF21392">
    <property type="entry name" value="COQ9_N"/>
    <property type="match status" value="1"/>
</dbReference>
<dbReference type="InterPro" id="IPR013718">
    <property type="entry name" value="COQ9_C"/>
</dbReference>
<comment type="pathway">
    <text evidence="2 8">Cofactor biosynthesis; ubiquinone biosynthesis.</text>
</comment>
<keyword evidence="6 8" id="KW-0446">Lipid-binding</keyword>
<dbReference type="Pfam" id="PF08511">
    <property type="entry name" value="COQ9"/>
    <property type="match status" value="1"/>
</dbReference>
<proteinExistence type="inferred from homology"/>
<dbReference type="InterPro" id="IPR048674">
    <property type="entry name" value="COQ9_HTH"/>
</dbReference>